<protein>
    <submittedName>
        <fullName evidence="1">Uncharacterized protein</fullName>
    </submittedName>
</protein>
<name>A0A8D1LAF0_PIG</name>
<dbReference type="AlphaFoldDB" id="A0A8D1LAF0"/>
<dbReference type="Gene3D" id="3.40.30.90">
    <property type="match status" value="1"/>
</dbReference>
<evidence type="ECO:0000313" key="2">
    <source>
        <dbReference type="Proteomes" id="UP000694728"/>
    </source>
</evidence>
<reference evidence="1" key="1">
    <citation type="submission" date="2025-08" db="UniProtKB">
        <authorList>
            <consortium name="Ensembl"/>
        </authorList>
    </citation>
    <scope>IDENTIFICATION</scope>
</reference>
<dbReference type="PANTHER" id="PTHR44490:SF1">
    <property type="entry name" value="EUKARYOTIC TRANSLATION ELONGATION FACTOR 1 EPSILON-1"/>
    <property type="match status" value="1"/>
</dbReference>
<dbReference type="GO" id="GO:0043517">
    <property type="term" value="P:positive regulation of DNA damage response, signal transduction by p53 class mediator"/>
    <property type="evidence" value="ECO:0007669"/>
    <property type="project" value="InterPro"/>
</dbReference>
<dbReference type="InterPro" id="IPR042450">
    <property type="entry name" value="EEF1E1"/>
</dbReference>
<dbReference type="Ensembl" id="ENSSSCT00045068011.1">
    <property type="protein sequence ID" value="ENSSSCP00045048340.1"/>
    <property type="gene ID" value="ENSSSCG00045039122.1"/>
</dbReference>
<proteinExistence type="predicted"/>
<evidence type="ECO:0000313" key="1">
    <source>
        <dbReference type="Ensembl" id="ENSSSCP00045048340.1"/>
    </source>
</evidence>
<accession>A0A8D1LAF0</accession>
<dbReference type="GO" id="GO:0017101">
    <property type="term" value="C:aminoacyl-tRNA synthetase multienzyme complex"/>
    <property type="evidence" value="ECO:0007669"/>
    <property type="project" value="InterPro"/>
</dbReference>
<sequence length="101" mass="11290">SATMNIILLERKMGVSHADRIPAVGQRAIPVAYTGAGPGLTALWMSHWHLLKQAENPYLVGRSVKDPALLLLWLSFRATRMANRSSQTRVRTMAKKMNSYL</sequence>
<dbReference type="Proteomes" id="UP000694728">
    <property type="component" value="Unplaced"/>
</dbReference>
<organism evidence="1 2">
    <name type="scientific">Sus scrofa</name>
    <name type="common">Pig</name>
    <dbReference type="NCBI Taxonomy" id="9823"/>
    <lineage>
        <taxon>Eukaryota</taxon>
        <taxon>Metazoa</taxon>
        <taxon>Chordata</taxon>
        <taxon>Craniata</taxon>
        <taxon>Vertebrata</taxon>
        <taxon>Euteleostomi</taxon>
        <taxon>Mammalia</taxon>
        <taxon>Eutheria</taxon>
        <taxon>Laurasiatheria</taxon>
        <taxon>Artiodactyla</taxon>
        <taxon>Suina</taxon>
        <taxon>Suidae</taxon>
        <taxon>Sus</taxon>
    </lineage>
</organism>
<dbReference type="PANTHER" id="PTHR44490">
    <property type="entry name" value="EUKARYOTIC TRANSLATION ELONGATION FACTOR 1 EPSILON-1"/>
    <property type="match status" value="1"/>
</dbReference>